<name>A0A8I6X0S7_HORVV</name>
<dbReference type="Gramene" id="HORVU.MOREX.r3.4HG0363710.1">
    <property type="protein sequence ID" value="HORVU.MOREX.r3.4HG0363710.1.CDS1"/>
    <property type="gene ID" value="HORVU.MOREX.r3.4HG0363710"/>
</dbReference>
<dbReference type="SUPFAM" id="SSF54518">
    <property type="entry name" value="Tubby C-terminal domain-like"/>
    <property type="match status" value="1"/>
</dbReference>
<keyword evidence="2" id="KW-1185">Reference proteome</keyword>
<reference evidence="2" key="1">
    <citation type="journal article" date="2012" name="Nature">
        <title>A physical, genetic and functional sequence assembly of the barley genome.</title>
        <authorList>
            <consortium name="The International Barley Genome Sequencing Consortium"/>
            <person name="Mayer K.F."/>
            <person name="Waugh R."/>
            <person name="Brown J.W."/>
            <person name="Schulman A."/>
            <person name="Langridge P."/>
            <person name="Platzer M."/>
            <person name="Fincher G.B."/>
            <person name="Muehlbauer G.J."/>
            <person name="Sato K."/>
            <person name="Close T.J."/>
            <person name="Wise R.P."/>
            <person name="Stein N."/>
        </authorList>
    </citation>
    <scope>NUCLEOTIDE SEQUENCE [LARGE SCALE GENOMIC DNA]</scope>
    <source>
        <strain evidence="2">cv. Morex</strain>
    </source>
</reference>
<reference evidence="1" key="3">
    <citation type="submission" date="2022-01" db="UniProtKB">
        <authorList>
            <consortium name="EnsemblPlants"/>
        </authorList>
    </citation>
    <scope>IDENTIFICATION</scope>
    <source>
        <strain evidence="1">subsp. vulgare</strain>
    </source>
</reference>
<organism evidence="1 2">
    <name type="scientific">Hordeum vulgare subsp. vulgare</name>
    <name type="common">Domesticated barley</name>
    <dbReference type="NCBI Taxonomy" id="112509"/>
    <lineage>
        <taxon>Eukaryota</taxon>
        <taxon>Viridiplantae</taxon>
        <taxon>Streptophyta</taxon>
        <taxon>Embryophyta</taxon>
        <taxon>Tracheophyta</taxon>
        <taxon>Spermatophyta</taxon>
        <taxon>Magnoliopsida</taxon>
        <taxon>Liliopsida</taxon>
        <taxon>Poales</taxon>
        <taxon>Poaceae</taxon>
        <taxon>BOP clade</taxon>
        <taxon>Pooideae</taxon>
        <taxon>Triticodae</taxon>
        <taxon>Triticeae</taxon>
        <taxon>Hordeinae</taxon>
        <taxon>Hordeum</taxon>
    </lineage>
</organism>
<dbReference type="Gramene" id="HORVU.MOREX.r2.4HG0302990.1">
    <property type="protein sequence ID" value="HORVU.MOREX.r2.4HG0302990.1.CDS.1"/>
    <property type="gene ID" value="HORVU.MOREX.r2.4HG0302990"/>
</dbReference>
<dbReference type="InterPro" id="IPR025659">
    <property type="entry name" value="Tubby-like_C"/>
</dbReference>
<dbReference type="AlphaFoldDB" id="A0A8I6X0S7"/>
<dbReference type="Proteomes" id="UP000011116">
    <property type="component" value="Chromosome 4H"/>
</dbReference>
<evidence type="ECO:0000313" key="1">
    <source>
        <dbReference type="EnsemblPlants" id="HORVU.MOREX.r3.4HG0363710.1.CDS1"/>
    </source>
</evidence>
<protein>
    <submittedName>
        <fullName evidence="1">Uncharacterized protein</fullName>
    </submittedName>
</protein>
<proteinExistence type="predicted"/>
<sequence>MLSTQPGPRDAPMHSFIRRNKSTSTFYLYLSLIQGKSPSINFGSFVFITQCYYEIGDASWATIGFPHLF</sequence>
<accession>A0A8I6X0S7</accession>
<reference evidence="1" key="2">
    <citation type="submission" date="2020-10" db="EMBL/GenBank/DDBJ databases">
        <authorList>
            <person name="Scholz U."/>
            <person name="Mascher M."/>
            <person name="Fiebig A."/>
        </authorList>
    </citation>
    <scope>NUCLEOTIDE SEQUENCE [LARGE SCALE GENOMIC DNA]</scope>
    <source>
        <strain evidence="1">cv. Morex</strain>
    </source>
</reference>
<dbReference type="EnsemblPlants" id="HORVU.MOREX.r3.4HG0363710.1">
    <property type="protein sequence ID" value="HORVU.MOREX.r3.4HG0363710.1.CDS1"/>
    <property type="gene ID" value="HORVU.MOREX.r3.4HG0363710"/>
</dbReference>
<evidence type="ECO:0000313" key="2">
    <source>
        <dbReference type="Proteomes" id="UP000011116"/>
    </source>
</evidence>